<evidence type="ECO:0000313" key="3">
    <source>
        <dbReference type="EMBL" id="CAB4978066.1"/>
    </source>
</evidence>
<dbReference type="SUPFAM" id="SSF53254">
    <property type="entry name" value="Phosphoglycerate mutase-like"/>
    <property type="match status" value="1"/>
</dbReference>
<dbReference type="PANTHER" id="PTHR48100:SF1">
    <property type="entry name" value="HISTIDINE PHOSPHATASE FAMILY PROTEIN-RELATED"/>
    <property type="match status" value="1"/>
</dbReference>
<dbReference type="CDD" id="cd07067">
    <property type="entry name" value="HP_PGM_like"/>
    <property type="match status" value="1"/>
</dbReference>
<dbReference type="EMBL" id="CAEZYR010000008">
    <property type="protein sequence ID" value="CAB4729498.1"/>
    <property type="molecule type" value="Genomic_DNA"/>
</dbReference>
<dbReference type="GO" id="GO:0005737">
    <property type="term" value="C:cytoplasm"/>
    <property type="evidence" value="ECO:0007669"/>
    <property type="project" value="TreeGrafter"/>
</dbReference>
<sequence>MELILVRHALPERVENVDGVADPGLQTVGWTQAERLAAWLSREQIDHIAVSPKRRAIETATPLAERLGMTPEIIQGFSEIDRSSRTYIPVEEMRRENNAHWQAIVSGDWASVGYHDPAEFHREVVAARDDLLERHGDHRVVVVAHGGTINAIVSAYLGFESPRFLFDFGYTSITRAGKGYTDRVIIRSLNEMAHLHTERDTLDPLPLL</sequence>
<evidence type="ECO:0000313" key="2">
    <source>
        <dbReference type="EMBL" id="CAB4888776.1"/>
    </source>
</evidence>
<name>A0A6J6S474_9ZZZZ</name>
<protein>
    <submittedName>
        <fullName evidence="1">Unannotated protein</fullName>
    </submittedName>
</protein>
<accession>A0A6J6S474</accession>
<dbReference type="InterPro" id="IPR029033">
    <property type="entry name" value="His_PPase_superfam"/>
</dbReference>
<organism evidence="1">
    <name type="scientific">freshwater metagenome</name>
    <dbReference type="NCBI Taxonomy" id="449393"/>
    <lineage>
        <taxon>unclassified sequences</taxon>
        <taxon>metagenomes</taxon>
        <taxon>ecological metagenomes</taxon>
    </lineage>
</organism>
<dbReference type="AlphaFoldDB" id="A0A6J6S474"/>
<proteinExistence type="predicted"/>
<dbReference type="EMBL" id="CAFBMH010000001">
    <property type="protein sequence ID" value="CAB4888776.1"/>
    <property type="molecule type" value="Genomic_DNA"/>
</dbReference>
<reference evidence="1" key="1">
    <citation type="submission" date="2020-05" db="EMBL/GenBank/DDBJ databases">
        <authorList>
            <person name="Chiriac C."/>
            <person name="Salcher M."/>
            <person name="Ghai R."/>
            <person name="Kavagutti S V."/>
        </authorList>
    </citation>
    <scope>NUCLEOTIDE SEQUENCE</scope>
</reference>
<dbReference type="Gene3D" id="3.40.50.1240">
    <property type="entry name" value="Phosphoglycerate mutase-like"/>
    <property type="match status" value="1"/>
</dbReference>
<dbReference type="InterPro" id="IPR050275">
    <property type="entry name" value="PGM_Phosphatase"/>
</dbReference>
<gene>
    <name evidence="1" type="ORF">UFOPK2754_00375</name>
    <name evidence="2" type="ORF">UFOPK3543_00067</name>
    <name evidence="3" type="ORF">UFOPK3967_00174</name>
</gene>
<dbReference type="Pfam" id="PF00300">
    <property type="entry name" value="His_Phos_1"/>
    <property type="match status" value="1"/>
</dbReference>
<dbReference type="SMART" id="SM00855">
    <property type="entry name" value="PGAM"/>
    <property type="match status" value="1"/>
</dbReference>
<dbReference type="InterPro" id="IPR013078">
    <property type="entry name" value="His_Pase_superF_clade-1"/>
</dbReference>
<dbReference type="EMBL" id="CAFBOS010000006">
    <property type="protein sequence ID" value="CAB4978066.1"/>
    <property type="molecule type" value="Genomic_DNA"/>
</dbReference>
<dbReference type="PANTHER" id="PTHR48100">
    <property type="entry name" value="BROAD-SPECIFICITY PHOSPHATASE YOR283W-RELATED"/>
    <property type="match status" value="1"/>
</dbReference>
<evidence type="ECO:0000313" key="1">
    <source>
        <dbReference type="EMBL" id="CAB4729498.1"/>
    </source>
</evidence>
<dbReference type="GO" id="GO:0016791">
    <property type="term" value="F:phosphatase activity"/>
    <property type="evidence" value="ECO:0007669"/>
    <property type="project" value="TreeGrafter"/>
</dbReference>